<dbReference type="EMBL" id="PNCI01000022">
    <property type="protein sequence ID" value="TMP28740.1"/>
    <property type="molecule type" value="Genomic_DNA"/>
</dbReference>
<dbReference type="AlphaFoldDB" id="A0A5S3WLV5"/>
<proteinExistence type="predicted"/>
<reference evidence="1 2" key="1">
    <citation type="submission" date="2018-01" db="EMBL/GenBank/DDBJ databases">
        <authorList>
            <person name="Paulsen S."/>
            <person name="Gram L.K."/>
        </authorList>
    </citation>
    <scope>NUCLEOTIDE SEQUENCE [LARGE SCALE GENOMIC DNA]</scope>
    <source>
        <strain evidence="1 2">S2676</strain>
    </source>
</reference>
<gene>
    <name evidence="1" type="ORF">CWB99_10925</name>
</gene>
<comment type="caution">
    <text evidence="1">The sequence shown here is derived from an EMBL/GenBank/DDBJ whole genome shotgun (WGS) entry which is preliminary data.</text>
</comment>
<protein>
    <submittedName>
        <fullName evidence="1">Uncharacterized protein</fullName>
    </submittedName>
</protein>
<dbReference type="Proteomes" id="UP000310249">
    <property type="component" value="Unassembled WGS sequence"/>
</dbReference>
<accession>A0A5S3WLV5</accession>
<reference evidence="2" key="2">
    <citation type="submission" date="2019-06" db="EMBL/GenBank/DDBJ databases">
        <title>Co-occurence of chitin degradation, pigmentation and bioactivity in marine Pseudoalteromonas.</title>
        <authorList>
            <person name="Sonnenschein E.C."/>
            <person name="Bech P.K."/>
        </authorList>
    </citation>
    <scope>NUCLEOTIDE SEQUENCE [LARGE SCALE GENOMIC DNA]</scope>
    <source>
        <strain evidence="2">S2676</strain>
    </source>
</reference>
<name>A0A5S3WLV5_9GAMM</name>
<evidence type="ECO:0000313" key="1">
    <source>
        <dbReference type="EMBL" id="TMP28740.1"/>
    </source>
</evidence>
<sequence>MPESESLTLVHTSLLLREPSQCGRFFYARKRIPHSCAHIIYNKRTAFIGGFFMPKFYLFTNEKVGENPRPGFDNFVWNKIERTSVRPAGQNTTRYTKAPAEYRGFHIALPE</sequence>
<organism evidence="1 2">
    <name type="scientific">Pseudoalteromonas rubra</name>
    <dbReference type="NCBI Taxonomy" id="43658"/>
    <lineage>
        <taxon>Bacteria</taxon>
        <taxon>Pseudomonadati</taxon>
        <taxon>Pseudomonadota</taxon>
        <taxon>Gammaproteobacteria</taxon>
        <taxon>Alteromonadales</taxon>
        <taxon>Pseudoalteromonadaceae</taxon>
        <taxon>Pseudoalteromonas</taxon>
    </lineage>
</organism>
<evidence type="ECO:0000313" key="2">
    <source>
        <dbReference type="Proteomes" id="UP000310249"/>
    </source>
</evidence>